<dbReference type="InterPro" id="IPR039426">
    <property type="entry name" value="TonB-dep_rcpt-like"/>
</dbReference>
<dbReference type="OrthoDB" id="9775095at2"/>
<comment type="subcellular location">
    <subcellularLocation>
        <location evidence="1 12">Cell outer membrane</location>
        <topology evidence="1 12">Multi-pass membrane protein</topology>
    </subcellularLocation>
</comment>
<evidence type="ECO:0000256" key="4">
    <source>
        <dbReference type="ARBA" id="ARBA00022496"/>
    </source>
</evidence>
<evidence type="ECO:0000259" key="14">
    <source>
        <dbReference type="Pfam" id="PF07715"/>
    </source>
</evidence>
<feature type="domain" description="TonB-dependent receptor plug" evidence="14">
    <location>
        <begin position="143"/>
        <end position="242"/>
    </location>
</feature>
<evidence type="ECO:0000256" key="1">
    <source>
        <dbReference type="ARBA" id="ARBA00004571"/>
    </source>
</evidence>
<accession>A0A1N7QVD2</accession>
<keyword evidence="16" id="KW-1185">Reference proteome</keyword>
<evidence type="ECO:0000313" key="16">
    <source>
        <dbReference type="Proteomes" id="UP000186917"/>
    </source>
</evidence>
<evidence type="ECO:0000256" key="2">
    <source>
        <dbReference type="ARBA" id="ARBA00022448"/>
    </source>
</evidence>
<evidence type="ECO:0000256" key="13">
    <source>
        <dbReference type="SAM" id="SignalP"/>
    </source>
</evidence>
<evidence type="ECO:0000256" key="9">
    <source>
        <dbReference type="ARBA" id="ARBA00023077"/>
    </source>
</evidence>
<dbReference type="InterPro" id="IPR010917">
    <property type="entry name" value="TonB_rcpt_CS"/>
</dbReference>
<name>A0A1N7QVD2_9BACT</name>
<dbReference type="PANTHER" id="PTHR32552:SF68">
    <property type="entry name" value="FERRICHROME OUTER MEMBRANE TRANSPORTER_PHAGE RECEPTOR"/>
    <property type="match status" value="1"/>
</dbReference>
<keyword evidence="10 12" id="KW-0472">Membrane</keyword>
<dbReference type="GO" id="GO:0015344">
    <property type="term" value="F:siderophore uptake transmembrane transporter activity"/>
    <property type="evidence" value="ECO:0007669"/>
    <property type="project" value="TreeGrafter"/>
</dbReference>
<dbReference type="PROSITE" id="PS52016">
    <property type="entry name" value="TONB_DEPENDENT_REC_3"/>
    <property type="match status" value="1"/>
</dbReference>
<protein>
    <submittedName>
        <fullName evidence="15">Iron complex outermembrane recepter protein</fullName>
    </submittedName>
</protein>
<dbReference type="InterPro" id="IPR036942">
    <property type="entry name" value="Beta-barrel_TonB_sf"/>
</dbReference>
<dbReference type="SUPFAM" id="SSF56935">
    <property type="entry name" value="Porins"/>
    <property type="match status" value="1"/>
</dbReference>
<dbReference type="Gene3D" id="2.60.40.1120">
    <property type="entry name" value="Carboxypeptidase-like, regulatory domain"/>
    <property type="match status" value="1"/>
</dbReference>
<dbReference type="InterPro" id="IPR037066">
    <property type="entry name" value="Plug_dom_sf"/>
</dbReference>
<keyword evidence="2 12" id="KW-0813">Transport</keyword>
<feature type="signal peptide" evidence="13">
    <location>
        <begin position="1"/>
        <end position="20"/>
    </location>
</feature>
<keyword evidence="11 12" id="KW-0998">Cell outer membrane</keyword>
<dbReference type="InterPro" id="IPR012910">
    <property type="entry name" value="Plug_dom"/>
</dbReference>
<dbReference type="SUPFAM" id="SSF49452">
    <property type="entry name" value="Starch-binding domain-like"/>
    <property type="match status" value="1"/>
</dbReference>
<keyword evidence="5 12" id="KW-0812">Transmembrane</keyword>
<dbReference type="Pfam" id="PF13715">
    <property type="entry name" value="CarbopepD_reg_2"/>
    <property type="match status" value="1"/>
</dbReference>
<evidence type="ECO:0000256" key="5">
    <source>
        <dbReference type="ARBA" id="ARBA00022692"/>
    </source>
</evidence>
<dbReference type="Gene3D" id="2.170.130.10">
    <property type="entry name" value="TonB-dependent receptor, plug domain"/>
    <property type="match status" value="1"/>
</dbReference>
<gene>
    <name evidence="15" type="ORF">SAMN05421788_10762</name>
</gene>
<dbReference type="GO" id="GO:0030246">
    <property type="term" value="F:carbohydrate binding"/>
    <property type="evidence" value="ECO:0007669"/>
    <property type="project" value="InterPro"/>
</dbReference>
<dbReference type="PANTHER" id="PTHR32552">
    <property type="entry name" value="FERRICHROME IRON RECEPTOR-RELATED"/>
    <property type="match status" value="1"/>
</dbReference>
<dbReference type="Proteomes" id="UP000186917">
    <property type="component" value="Unassembled WGS sequence"/>
</dbReference>
<feature type="chain" id="PRO_5013337823" evidence="13">
    <location>
        <begin position="21"/>
        <end position="798"/>
    </location>
</feature>
<dbReference type="CDD" id="cd01347">
    <property type="entry name" value="ligand_gated_channel"/>
    <property type="match status" value="1"/>
</dbReference>
<dbReference type="Gene3D" id="2.40.170.20">
    <property type="entry name" value="TonB-dependent receptor, beta-barrel domain"/>
    <property type="match status" value="1"/>
</dbReference>
<evidence type="ECO:0000256" key="7">
    <source>
        <dbReference type="ARBA" id="ARBA00023004"/>
    </source>
</evidence>
<dbReference type="STRING" id="477680.SAMN05421788_10762"/>
<dbReference type="GO" id="GO:0009279">
    <property type="term" value="C:cell outer membrane"/>
    <property type="evidence" value="ECO:0007669"/>
    <property type="project" value="UniProtKB-SubCell"/>
</dbReference>
<keyword evidence="9" id="KW-0798">TonB box</keyword>
<proteinExistence type="inferred from homology"/>
<dbReference type="Pfam" id="PF07715">
    <property type="entry name" value="Plug"/>
    <property type="match status" value="1"/>
</dbReference>
<keyword evidence="7" id="KW-0408">Iron</keyword>
<evidence type="ECO:0000256" key="8">
    <source>
        <dbReference type="ARBA" id="ARBA00023065"/>
    </source>
</evidence>
<dbReference type="InterPro" id="IPR013784">
    <property type="entry name" value="Carb-bd-like_fold"/>
</dbReference>
<evidence type="ECO:0000256" key="3">
    <source>
        <dbReference type="ARBA" id="ARBA00022452"/>
    </source>
</evidence>
<sequence>MQLKRFTVLLLVFLSALCQAGFAREGNLEKNGSISGSVTTSDHKPASDVSVTLLTTNKGAITNENGNFRISNIAPGTYTLQISLTGYTTVEREVVVEANKTTITSVQLEISQSELQQVTVKAARNPYVQRQLSSSLRLNEPVLEAAQNIQTVTAKTLADQQVISMSDGVLKNVSGATQQAIWGDMYTNVLMRGSQVTALRNGMSIATSYWSPLTEDMSVVDHIEFVKGPAGFVMPVGDPGGVYNVVTKKPTGVNRGEVSLMTGSYGLYRGALDLDGKLDKEGKLLYRFNIAGKKQNSFRDYEYNNRLTVAPVISYRMNATTVITAEYLLQKMKSSDIGGAYVFTTDGYGTLPRDFTILDPGIEPTHMTDQSFTVNLQKQLSTNWKFTAQAAYFNYKQQGTQLWAYNVAADSIVRNLCIWDASSNAKFFQAYLNGQIQTGSIQHRIIGGVDFNDKKYLADFWQSADLDADSAKFSLRNPQYGTFTNGYPVWDRTTPLAERAGPAGTQATTYYGFYLQDELGFFHNKLRLTLAGRYSYLKANYFADVSTDKKFTPRIGLSANMDANTTVYALYDQAFQPQPGIREDGQKVKPLTGSNIEAGVKRDWMNGKWNTSLSAYRIVRNDVNAKDPNDPNGVFIFQLGQTVSKGVEFDLRGEMLPGLNVIVNYAFTDSKITKTDTTEVSKATLNQPTGNYAKNVANAWLTYQVKTGILKGFGISGGITYQQGREQWDVSSTAPKLSLPDYTKIDGGLFWEHNAMRVTLNVYNIADKYLYIGSPSDYYYTYQAEAGRNWRLGVAYKF</sequence>
<dbReference type="AlphaFoldDB" id="A0A1N7QVD2"/>
<comment type="similarity">
    <text evidence="12">Belongs to the TonB-dependent receptor family.</text>
</comment>
<reference evidence="16" key="1">
    <citation type="submission" date="2017-01" db="EMBL/GenBank/DDBJ databases">
        <authorList>
            <person name="Varghese N."/>
            <person name="Submissions S."/>
        </authorList>
    </citation>
    <scope>NUCLEOTIDE SEQUENCE [LARGE SCALE GENOMIC DNA]</scope>
    <source>
        <strain evidence="16">DSM 21054</strain>
    </source>
</reference>
<dbReference type="EMBL" id="FTOR01000007">
    <property type="protein sequence ID" value="SIT26833.1"/>
    <property type="molecule type" value="Genomic_DNA"/>
</dbReference>
<keyword evidence="4" id="KW-0410">Iron transport</keyword>
<keyword evidence="3 12" id="KW-1134">Transmembrane beta strand</keyword>
<evidence type="ECO:0000313" key="15">
    <source>
        <dbReference type="EMBL" id="SIT26833.1"/>
    </source>
</evidence>
<evidence type="ECO:0000256" key="10">
    <source>
        <dbReference type="ARBA" id="ARBA00023136"/>
    </source>
</evidence>
<keyword evidence="6 13" id="KW-0732">Signal</keyword>
<evidence type="ECO:0000256" key="6">
    <source>
        <dbReference type="ARBA" id="ARBA00022729"/>
    </source>
</evidence>
<keyword evidence="8" id="KW-0406">Ion transport</keyword>
<dbReference type="PROSITE" id="PS01156">
    <property type="entry name" value="TONB_DEPENDENT_REC_2"/>
    <property type="match status" value="1"/>
</dbReference>
<organism evidence="15 16">
    <name type="scientific">Filimonas lacunae</name>
    <dbReference type="NCBI Taxonomy" id="477680"/>
    <lineage>
        <taxon>Bacteria</taxon>
        <taxon>Pseudomonadati</taxon>
        <taxon>Bacteroidota</taxon>
        <taxon>Chitinophagia</taxon>
        <taxon>Chitinophagales</taxon>
        <taxon>Chitinophagaceae</taxon>
        <taxon>Filimonas</taxon>
    </lineage>
</organism>
<dbReference type="RefSeq" id="WP_096510938.1">
    <property type="nucleotide sequence ID" value="NZ_AP017422.1"/>
</dbReference>
<evidence type="ECO:0000256" key="11">
    <source>
        <dbReference type="ARBA" id="ARBA00023237"/>
    </source>
</evidence>
<evidence type="ECO:0000256" key="12">
    <source>
        <dbReference type="PROSITE-ProRule" id="PRU01360"/>
    </source>
</evidence>